<organism evidence="2 3">
    <name type="scientific">Phaseolus angularis</name>
    <name type="common">Azuki bean</name>
    <name type="synonym">Vigna angularis</name>
    <dbReference type="NCBI Taxonomy" id="3914"/>
    <lineage>
        <taxon>Eukaryota</taxon>
        <taxon>Viridiplantae</taxon>
        <taxon>Streptophyta</taxon>
        <taxon>Embryophyta</taxon>
        <taxon>Tracheophyta</taxon>
        <taxon>Spermatophyta</taxon>
        <taxon>Magnoliopsida</taxon>
        <taxon>eudicotyledons</taxon>
        <taxon>Gunneridae</taxon>
        <taxon>Pentapetalae</taxon>
        <taxon>rosids</taxon>
        <taxon>fabids</taxon>
        <taxon>Fabales</taxon>
        <taxon>Fabaceae</taxon>
        <taxon>Papilionoideae</taxon>
        <taxon>50 kb inversion clade</taxon>
        <taxon>NPAAA clade</taxon>
        <taxon>indigoferoid/millettioid clade</taxon>
        <taxon>Phaseoleae</taxon>
        <taxon>Vigna</taxon>
    </lineage>
</organism>
<evidence type="ECO:0000313" key="3">
    <source>
        <dbReference type="Proteomes" id="UP000053144"/>
    </source>
</evidence>
<dbReference type="Gramene" id="KOM35366">
    <property type="protein sequence ID" value="KOM35366"/>
    <property type="gene ID" value="LR48_Vigan02g151600"/>
</dbReference>
<accession>A0A0L9TXY2</accession>
<dbReference type="EMBL" id="CM003372">
    <property type="protein sequence ID" value="KOM35366.1"/>
    <property type="molecule type" value="Genomic_DNA"/>
</dbReference>
<evidence type="ECO:0000313" key="2">
    <source>
        <dbReference type="EMBL" id="KOM35366.1"/>
    </source>
</evidence>
<name>A0A0L9TXY2_PHAAN</name>
<dbReference type="AlphaFoldDB" id="A0A0L9TXY2"/>
<protein>
    <submittedName>
        <fullName evidence="2">Uncharacterized protein</fullName>
    </submittedName>
</protein>
<reference evidence="3" key="1">
    <citation type="journal article" date="2015" name="Proc. Natl. Acad. Sci. U.S.A.">
        <title>Genome sequencing of adzuki bean (Vigna angularis) provides insight into high starch and low fat accumulation and domestication.</title>
        <authorList>
            <person name="Yang K."/>
            <person name="Tian Z."/>
            <person name="Chen C."/>
            <person name="Luo L."/>
            <person name="Zhao B."/>
            <person name="Wang Z."/>
            <person name="Yu L."/>
            <person name="Li Y."/>
            <person name="Sun Y."/>
            <person name="Li W."/>
            <person name="Chen Y."/>
            <person name="Li Y."/>
            <person name="Zhang Y."/>
            <person name="Ai D."/>
            <person name="Zhao J."/>
            <person name="Shang C."/>
            <person name="Ma Y."/>
            <person name="Wu B."/>
            <person name="Wang M."/>
            <person name="Gao L."/>
            <person name="Sun D."/>
            <person name="Zhang P."/>
            <person name="Guo F."/>
            <person name="Wang W."/>
            <person name="Li Y."/>
            <person name="Wang J."/>
            <person name="Varshney R.K."/>
            <person name="Wang J."/>
            <person name="Ling H.Q."/>
            <person name="Wan P."/>
        </authorList>
    </citation>
    <scope>NUCLEOTIDE SEQUENCE</scope>
    <source>
        <strain evidence="3">cv. Jingnong 6</strain>
    </source>
</reference>
<sequence>MKAAMTWPADGASGLIAEARCSVGGDEIREDGRSVEVEAKWALAAAPEGLSLRVSNDTSRKGSSSKVNGLSEKERASFQPNVFVVPIGAVLGCRMVVLGENQKRALVQNGIRPLKGRSNSDRSVFVLSVRPNRPNWDVRQNGSTHGQPNHAERSVFSMTSVYVRPSI</sequence>
<gene>
    <name evidence="2" type="ORF">LR48_Vigan02g151600</name>
</gene>
<feature type="region of interest" description="Disordered" evidence="1">
    <location>
        <begin position="54"/>
        <end position="74"/>
    </location>
</feature>
<evidence type="ECO:0000256" key="1">
    <source>
        <dbReference type="SAM" id="MobiDB-lite"/>
    </source>
</evidence>
<proteinExistence type="predicted"/>
<dbReference type="Proteomes" id="UP000053144">
    <property type="component" value="Chromosome 2"/>
</dbReference>
<feature type="compositionally biased region" description="Polar residues" evidence="1">
    <location>
        <begin position="54"/>
        <end position="68"/>
    </location>
</feature>